<feature type="transmembrane region" description="Helical" evidence="3">
    <location>
        <begin position="243"/>
        <end position="261"/>
    </location>
</feature>
<feature type="transmembrane region" description="Helical" evidence="3">
    <location>
        <begin position="170"/>
        <end position="190"/>
    </location>
</feature>
<protein>
    <submittedName>
        <fullName evidence="5">Putative mfs monocarboxylate</fullName>
    </submittedName>
</protein>
<dbReference type="GO" id="GO:0016020">
    <property type="term" value="C:membrane"/>
    <property type="evidence" value="ECO:0007669"/>
    <property type="project" value="UniProtKB-SubCell"/>
</dbReference>
<keyword evidence="3" id="KW-1133">Transmembrane helix</keyword>
<dbReference type="SUPFAM" id="SSF103473">
    <property type="entry name" value="MFS general substrate transporter"/>
    <property type="match status" value="1"/>
</dbReference>
<dbReference type="OrthoDB" id="6509908at2759"/>
<evidence type="ECO:0000256" key="1">
    <source>
        <dbReference type="ARBA" id="ARBA00004141"/>
    </source>
</evidence>
<evidence type="ECO:0000313" key="5">
    <source>
        <dbReference type="EMBL" id="KKY29276.1"/>
    </source>
</evidence>
<dbReference type="Pfam" id="PF07690">
    <property type="entry name" value="MFS_1"/>
    <property type="match status" value="1"/>
</dbReference>
<feature type="transmembrane region" description="Helical" evidence="3">
    <location>
        <begin position="138"/>
        <end position="158"/>
    </location>
</feature>
<dbReference type="AlphaFoldDB" id="A0A0G2F4U7"/>
<dbReference type="PANTHER" id="PTHR11360:SF234">
    <property type="entry name" value="MFS-TYPE TRANSPORTER DBAD-RELATED"/>
    <property type="match status" value="1"/>
</dbReference>
<reference evidence="5 6" key="1">
    <citation type="submission" date="2015-05" db="EMBL/GenBank/DDBJ databases">
        <title>Distinctive expansion of gene families associated with plant cell wall degradation and secondary metabolism in the genomes of grapevine trunk pathogens.</title>
        <authorList>
            <person name="Lawrence D.P."/>
            <person name="Travadon R."/>
            <person name="Rolshausen P.E."/>
            <person name="Baumgartner K."/>
        </authorList>
    </citation>
    <scope>NUCLEOTIDE SEQUENCE [LARGE SCALE GENOMIC DNA]</scope>
    <source>
        <strain evidence="5">UCRPC4</strain>
    </source>
</reference>
<feature type="transmembrane region" description="Helical" evidence="3">
    <location>
        <begin position="267"/>
        <end position="290"/>
    </location>
</feature>
<sequence>MGNEQEVYDEHQARSSTPTLDGEEVIDEIIRVKSTLEIPNGGLVAWLQVLSGFFTFFCSWGIVNAFGIFQSYYSSHLDVSEADVAWIGSINSFLLCFSTVFYGPIFDRGHGRALLLYGTFMEVFGMMMTSLSTKYYQIVLAQGVCMGLGSGAIFLAGVATVPAYFSSKRALAIGICAAGSSIGGVIWPIVVHKLQPQIGFPWTARVFGFIALALLSIPIAFLRPRSRPPKKLFDVSTFSEMPFNVFNVGCFLGFVGQYIPFFYMQQYASAVGVGGFSFYLISIINVGSVFGRIIPAFLADCFGAINVMSICTLVAGMVAFFWIPAKSEGALIIISLLYGFFSGAFVSLQPSAIAGMTKDIKVIGARFGLNTMFAAFGLLIGNPVGGIIVKSSWTGLQSLCGAAMVVSAVVVFATRVMVAGPSVRAKM</sequence>
<dbReference type="InterPro" id="IPR036259">
    <property type="entry name" value="MFS_trans_sf"/>
</dbReference>
<name>A0A0G2F4U7_PHACM</name>
<proteinExistence type="inferred from homology"/>
<dbReference type="EMBL" id="LCWF01000001">
    <property type="protein sequence ID" value="KKY29276.1"/>
    <property type="molecule type" value="Genomic_DNA"/>
</dbReference>
<evidence type="ECO:0000256" key="3">
    <source>
        <dbReference type="SAM" id="Phobius"/>
    </source>
</evidence>
<organism evidence="5 6">
    <name type="scientific">Phaeomoniella chlamydospora</name>
    <name type="common">Phaeoacremonium chlamydosporum</name>
    <dbReference type="NCBI Taxonomy" id="158046"/>
    <lineage>
        <taxon>Eukaryota</taxon>
        <taxon>Fungi</taxon>
        <taxon>Dikarya</taxon>
        <taxon>Ascomycota</taxon>
        <taxon>Pezizomycotina</taxon>
        <taxon>Eurotiomycetes</taxon>
        <taxon>Chaetothyriomycetidae</taxon>
        <taxon>Phaeomoniellales</taxon>
        <taxon>Phaeomoniellaceae</taxon>
        <taxon>Phaeomoniella</taxon>
    </lineage>
</organism>
<feature type="transmembrane region" description="Helical" evidence="3">
    <location>
        <begin position="202"/>
        <end position="222"/>
    </location>
</feature>
<feature type="domain" description="Major facilitator superfamily (MFS) profile" evidence="4">
    <location>
        <begin position="45"/>
        <end position="419"/>
    </location>
</feature>
<dbReference type="PROSITE" id="PS50850">
    <property type="entry name" value="MFS"/>
    <property type="match status" value="1"/>
</dbReference>
<feature type="transmembrane region" description="Helical" evidence="3">
    <location>
        <begin position="329"/>
        <end position="348"/>
    </location>
</feature>
<reference evidence="5 6" key="2">
    <citation type="submission" date="2015-05" db="EMBL/GenBank/DDBJ databases">
        <authorList>
            <person name="Morales-Cruz A."/>
            <person name="Amrine K.C."/>
            <person name="Cantu D."/>
        </authorList>
    </citation>
    <scope>NUCLEOTIDE SEQUENCE [LARGE SCALE GENOMIC DNA]</scope>
    <source>
        <strain evidence="5">UCRPC4</strain>
    </source>
</reference>
<dbReference type="Gene3D" id="1.20.1250.20">
    <property type="entry name" value="MFS general substrate transporter like domains"/>
    <property type="match status" value="2"/>
</dbReference>
<dbReference type="Proteomes" id="UP000053317">
    <property type="component" value="Unassembled WGS sequence"/>
</dbReference>
<gene>
    <name evidence="5" type="ORF">UCRPC4_g00068</name>
</gene>
<feature type="transmembrane region" description="Helical" evidence="3">
    <location>
        <begin position="43"/>
        <end position="72"/>
    </location>
</feature>
<evidence type="ECO:0000256" key="2">
    <source>
        <dbReference type="ARBA" id="ARBA00006727"/>
    </source>
</evidence>
<comment type="caution">
    <text evidence="5">The sequence shown here is derived from an EMBL/GenBank/DDBJ whole genome shotgun (WGS) entry which is preliminary data.</text>
</comment>
<dbReference type="GO" id="GO:0022857">
    <property type="term" value="F:transmembrane transporter activity"/>
    <property type="evidence" value="ECO:0007669"/>
    <property type="project" value="InterPro"/>
</dbReference>
<feature type="transmembrane region" description="Helical" evidence="3">
    <location>
        <begin position="369"/>
        <end position="389"/>
    </location>
</feature>
<keyword evidence="3" id="KW-0472">Membrane</keyword>
<evidence type="ECO:0000259" key="4">
    <source>
        <dbReference type="PROSITE" id="PS50850"/>
    </source>
</evidence>
<dbReference type="InterPro" id="IPR050327">
    <property type="entry name" value="Proton-linked_MCT"/>
</dbReference>
<evidence type="ECO:0000313" key="6">
    <source>
        <dbReference type="Proteomes" id="UP000053317"/>
    </source>
</evidence>
<feature type="transmembrane region" description="Helical" evidence="3">
    <location>
        <begin position="395"/>
        <end position="418"/>
    </location>
</feature>
<accession>A0A0G2F4U7</accession>
<dbReference type="PANTHER" id="PTHR11360">
    <property type="entry name" value="MONOCARBOXYLATE TRANSPORTER"/>
    <property type="match status" value="1"/>
</dbReference>
<feature type="transmembrane region" description="Helical" evidence="3">
    <location>
        <begin position="297"/>
        <end position="323"/>
    </location>
</feature>
<feature type="transmembrane region" description="Helical" evidence="3">
    <location>
        <begin position="84"/>
        <end position="102"/>
    </location>
</feature>
<keyword evidence="6" id="KW-1185">Reference proteome</keyword>
<dbReference type="InterPro" id="IPR011701">
    <property type="entry name" value="MFS"/>
</dbReference>
<feature type="transmembrane region" description="Helical" evidence="3">
    <location>
        <begin position="114"/>
        <end position="132"/>
    </location>
</feature>
<keyword evidence="3" id="KW-0812">Transmembrane</keyword>
<dbReference type="InterPro" id="IPR020846">
    <property type="entry name" value="MFS_dom"/>
</dbReference>
<comment type="subcellular location">
    <subcellularLocation>
        <location evidence="1">Membrane</location>
        <topology evidence="1">Multi-pass membrane protein</topology>
    </subcellularLocation>
</comment>
<comment type="similarity">
    <text evidence="2">Belongs to the major facilitator superfamily. Monocarboxylate porter (TC 2.A.1.13) family.</text>
</comment>